<name>A0A498K8N7_MALDO</name>
<comment type="caution">
    <text evidence="3">The sequence shown here is derived from an EMBL/GenBank/DDBJ whole genome shotgun (WGS) entry which is preliminary data.</text>
</comment>
<dbReference type="EMBL" id="RDQH01000329">
    <property type="protein sequence ID" value="RXI02674.1"/>
    <property type="molecule type" value="Genomic_DNA"/>
</dbReference>
<dbReference type="Proteomes" id="UP000290289">
    <property type="component" value="Chromosome 3"/>
</dbReference>
<gene>
    <name evidence="3" type="ORF">DVH24_002752</name>
</gene>
<feature type="domain" description="NADP-dependent oxidoreductase" evidence="2">
    <location>
        <begin position="95"/>
        <end position="224"/>
    </location>
</feature>
<dbReference type="AlphaFoldDB" id="A0A498K8N7"/>
<dbReference type="PANTHER" id="PTHR43147">
    <property type="entry name" value="PROTEIN TAS"/>
    <property type="match status" value="1"/>
</dbReference>
<dbReference type="InterPro" id="IPR036812">
    <property type="entry name" value="NAD(P)_OxRdtase_dom_sf"/>
</dbReference>
<sequence length="231" mass="26125">MQFKAVADGLHRSLSDSLARSVSMFTIQRIYLTSPRFGETCASMRRAFSTLQLISDCFRSYVPMFGETEMIQRGSFVQFLWRDNWILLGELLIRVRYVGLSNETPYGVMKFVQVAERSTCRPKIVSLQNAYNLLCRTYDSGLAECCHHERISLLAYSPLAMGEIFGRGIQIQPVQSHHKSSSHGTDFRLLTLIAFVLSCLLVASVIFGATKSRQLQEVLDGCKKVELNSFC</sequence>
<dbReference type="Pfam" id="PF00248">
    <property type="entry name" value="Aldo_ket_red"/>
    <property type="match status" value="1"/>
</dbReference>
<dbReference type="Gene3D" id="3.20.20.100">
    <property type="entry name" value="NADP-dependent oxidoreductase domain"/>
    <property type="match status" value="1"/>
</dbReference>
<reference evidence="3 4" key="1">
    <citation type="submission" date="2018-10" db="EMBL/GenBank/DDBJ databases">
        <title>A high-quality apple genome assembly.</title>
        <authorList>
            <person name="Hu J."/>
        </authorList>
    </citation>
    <scope>NUCLEOTIDE SEQUENCE [LARGE SCALE GENOMIC DNA]</scope>
    <source>
        <strain evidence="4">cv. HFTH1</strain>
        <tissue evidence="3">Young leaf</tissue>
    </source>
</reference>
<keyword evidence="1" id="KW-1133">Transmembrane helix</keyword>
<dbReference type="InterPro" id="IPR023210">
    <property type="entry name" value="NADP_OxRdtase_dom"/>
</dbReference>
<dbReference type="SUPFAM" id="SSF51430">
    <property type="entry name" value="NAD(P)-linked oxidoreductase"/>
    <property type="match status" value="1"/>
</dbReference>
<evidence type="ECO:0000313" key="4">
    <source>
        <dbReference type="Proteomes" id="UP000290289"/>
    </source>
</evidence>
<accession>A0A498K8N7</accession>
<dbReference type="PANTHER" id="PTHR43147:SF2">
    <property type="entry name" value="NADP-DEPENDENT OXIDOREDUCTASE DOMAIN-CONTAINING PROTEIN"/>
    <property type="match status" value="1"/>
</dbReference>
<organism evidence="3 4">
    <name type="scientific">Malus domestica</name>
    <name type="common">Apple</name>
    <name type="synonym">Pyrus malus</name>
    <dbReference type="NCBI Taxonomy" id="3750"/>
    <lineage>
        <taxon>Eukaryota</taxon>
        <taxon>Viridiplantae</taxon>
        <taxon>Streptophyta</taxon>
        <taxon>Embryophyta</taxon>
        <taxon>Tracheophyta</taxon>
        <taxon>Spermatophyta</taxon>
        <taxon>Magnoliopsida</taxon>
        <taxon>eudicotyledons</taxon>
        <taxon>Gunneridae</taxon>
        <taxon>Pentapetalae</taxon>
        <taxon>rosids</taxon>
        <taxon>fabids</taxon>
        <taxon>Rosales</taxon>
        <taxon>Rosaceae</taxon>
        <taxon>Amygdaloideae</taxon>
        <taxon>Maleae</taxon>
        <taxon>Malus</taxon>
    </lineage>
</organism>
<keyword evidence="1" id="KW-0472">Membrane</keyword>
<keyword evidence="4" id="KW-1185">Reference proteome</keyword>
<proteinExistence type="predicted"/>
<protein>
    <recommendedName>
        <fullName evidence="2">NADP-dependent oxidoreductase domain-containing protein</fullName>
    </recommendedName>
</protein>
<evidence type="ECO:0000313" key="3">
    <source>
        <dbReference type="EMBL" id="RXI02674.1"/>
    </source>
</evidence>
<evidence type="ECO:0000259" key="2">
    <source>
        <dbReference type="Pfam" id="PF00248"/>
    </source>
</evidence>
<feature type="transmembrane region" description="Helical" evidence="1">
    <location>
        <begin position="189"/>
        <end position="209"/>
    </location>
</feature>
<keyword evidence="1" id="KW-0812">Transmembrane</keyword>
<evidence type="ECO:0000256" key="1">
    <source>
        <dbReference type="SAM" id="Phobius"/>
    </source>
</evidence>
<dbReference type="STRING" id="3750.A0A498K8N7"/>